<keyword evidence="1" id="KW-0812">Transmembrane</keyword>
<dbReference type="AlphaFoldDB" id="A0A6M2DV81"/>
<keyword evidence="1" id="KW-1133">Transmembrane helix</keyword>
<evidence type="ECO:0000313" key="3">
    <source>
        <dbReference type="EMBL" id="NOV50092.1"/>
    </source>
</evidence>
<evidence type="ECO:0000256" key="2">
    <source>
        <dbReference type="SAM" id="SignalP"/>
    </source>
</evidence>
<keyword evidence="2" id="KW-0732">Signal</keyword>
<feature type="signal peptide" evidence="2">
    <location>
        <begin position="1"/>
        <end position="19"/>
    </location>
</feature>
<feature type="transmembrane region" description="Helical" evidence="1">
    <location>
        <begin position="43"/>
        <end position="62"/>
    </location>
</feature>
<accession>A0A6M2DV81</accession>
<protein>
    <submittedName>
        <fullName evidence="3">Putative product</fullName>
    </submittedName>
</protein>
<sequence length="75" mass="8302">MNPSLLLLVVLYIIQECCLLDRIVDLQHWLLFAPMAPSPSAAPSIVLVFLSFLMPSLVPYPLTLMLKVSKLLPGP</sequence>
<name>A0A6M2DV81_XENCH</name>
<organism evidence="3">
    <name type="scientific">Xenopsylla cheopis</name>
    <name type="common">Oriental rat flea</name>
    <name type="synonym">Pulex cheopis</name>
    <dbReference type="NCBI Taxonomy" id="163159"/>
    <lineage>
        <taxon>Eukaryota</taxon>
        <taxon>Metazoa</taxon>
        <taxon>Ecdysozoa</taxon>
        <taxon>Arthropoda</taxon>
        <taxon>Hexapoda</taxon>
        <taxon>Insecta</taxon>
        <taxon>Pterygota</taxon>
        <taxon>Neoptera</taxon>
        <taxon>Endopterygota</taxon>
        <taxon>Siphonaptera</taxon>
        <taxon>Pulicidae</taxon>
        <taxon>Xenopsyllinae</taxon>
        <taxon>Xenopsylla</taxon>
    </lineage>
</organism>
<evidence type="ECO:0000256" key="1">
    <source>
        <dbReference type="SAM" id="Phobius"/>
    </source>
</evidence>
<proteinExistence type="predicted"/>
<keyword evidence="1" id="KW-0472">Membrane</keyword>
<feature type="chain" id="PRO_5026978897" evidence="2">
    <location>
        <begin position="20"/>
        <end position="75"/>
    </location>
</feature>
<reference evidence="3" key="1">
    <citation type="submission" date="2020-03" db="EMBL/GenBank/DDBJ databases">
        <title>Transcriptomic Profiling of the Digestive Tract of the Rat Flea, Xenopsylla cheopis, Following Blood Feeding and Infection with Yersinia pestis.</title>
        <authorList>
            <person name="Bland D.M."/>
            <person name="Martens C.A."/>
            <person name="Virtaneva K."/>
            <person name="Kanakabandi K."/>
            <person name="Long D."/>
            <person name="Rosenke R."/>
            <person name="Saturday G.A."/>
            <person name="Hoyt F.H."/>
            <person name="Bruno D.P."/>
            <person name="Ribeiro J.M.C."/>
            <person name="Hinnebusch J."/>
        </authorList>
    </citation>
    <scope>NUCLEOTIDE SEQUENCE</scope>
</reference>
<dbReference type="EMBL" id="GIIL01006366">
    <property type="protein sequence ID" value="NOV50092.1"/>
    <property type="molecule type" value="Transcribed_RNA"/>
</dbReference>